<accession>A0A6G9CQG6</accession>
<evidence type="ECO:0000313" key="2">
    <source>
        <dbReference type="Proteomes" id="UP000502345"/>
    </source>
</evidence>
<organism evidence="1 2">
    <name type="scientific">Rhodococcus erythropolis</name>
    <name type="common">Arthrobacter picolinophilus</name>
    <dbReference type="NCBI Taxonomy" id="1833"/>
    <lineage>
        <taxon>Bacteria</taxon>
        <taxon>Bacillati</taxon>
        <taxon>Actinomycetota</taxon>
        <taxon>Actinomycetes</taxon>
        <taxon>Mycobacteriales</taxon>
        <taxon>Nocardiaceae</taxon>
        <taxon>Rhodococcus</taxon>
        <taxon>Rhodococcus erythropolis group</taxon>
    </lineage>
</organism>
<protein>
    <submittedName>
        <fullName evidence="1">Uncharacterized protein</fullName>
    </submittedName>
</protein>
<dbReference type="AlphaFoldDB" id="A0A6G9CQG6"/>
<dbReference type="EMBL" id="CP050124">
    <property type="protein sequence ID" value="QIP39138.1"/>
    <property type="molecule type" value="Genomic_DNA"/>
</dbReference>
<reference evidence="1 2" key="1">
    <citation type="submission" date="2020-03" db="EMBL/GenBank/DDBJ databases">
        <title>Screen low temperature-resistant strains for efficient degradation of petroleum hydrocarbons under the low temperature.</title>
        <authorList>
            <person name="Wang Y."/>
            <person name="Chen J."/>
        </authorList>
    </citation>
    <scope>NUCLEOTIDE SEQUENCE [LARGE SCALE GENOMIC DNA]</scope>
    <source>
        <strain evidence="1 2">KB1</strain>
    </source>
</reference>
<gene>
    <name evidence="1" type="ORF">G9444_1895</name>
</gene>
<name>A0A6G9CQG6_RHOER</name>
<evidence type="ECO:0000313" key="1">
    <source>
        <dbReference type="EMBL" id="QIP39138.1"/>
    </source>
</evidence>
<sequence length="51" mass="5426">MITDALGVAGLAVSHEDEGAVVGHAFTVSALCPSVRLLWMVRTLKEVFDGR</sequence>
<dbReference type="Proteomes" id="UP000502345">
    <property type="component" value="Chromosome"/>
</dbReference>
<proteinExistence type="predicted"/>